<evidence type="ECO:0000313" key="1">
    <source>
        <dbReference type="EMBL" id="QSQ10117.1"/>
    </source>
</evidence>
<evidence type="ECO:0000313" key="2">
    <source>
        <dbReference type="Proteomes" id="UP000662904"/>
    </source>
</evidence>
<dbReference type="GO" id="GO:0032259">
    <property type="term" value="P:methylation"/>
    <property type="evidence" value="ECO:0007669"/>
    <property type="project" value="UniProtKB-KW"/>
</dbReference>
<dbReference type="SUPFAM" id="SSF53335">
    <property type="entry name" value="S-adenosyl-L-methionine-dependent methyltransferases"/>
    <property type="match status" value="1"/>
</dbReference>
<dbReference type="Gene3D" id="3.40.50.150">
    <property type="entry name" value="Vaccinia Virus protein VP39"/>
    <property type="match status" value="1"/>
</dbReference>
<keyword evidence="1" id="KW-0808">Transferase</keyword>
<dbReference type="EC" id="2.1.1.199" evidence="1"/>
<dbReference type="CDD" id="cd02440">
    <property type="entry name" value="AdoMet_MTases"/>
    <property type="match status" value="1"/>
</dbReference>
<keyword evidence="1" id="KW-0489">Methyltransferase</keyword>
<dbReference type="AlphaFoldDB" id="A0A8A0RRX2"/>
<dbReference type="RefSeq" id="WP_206707436.1">
    <property type="nucleotide sequence ID" value="NZ_CP059066.1"/>
</dbReference>
<accession>A0A8A0RRX2</accession>
<dbReference type="GO" id="GO:0008168">
    <property type="term" value="F:methyltransferase activity"/>
    <property type="evidence" value="ECO:0007669"/>
    <property type="project" value="UniProtKB-KW"/>
</dbReference>
<dbReference type="PANTHER" id="PTHR35276:SF1">
    <property type="entry name" value="TRNA (MNM(5)S(2)U34)-METHYLTRANSFERASE, CHLOROPLASTIC"/>
    <property type="match status" value="1"/>
</dbReference>
<name>A0A8A0RRX2_9FIRM</name>
<keyword evidence="2" id="KW-1185">Reference proteome</keyword>
<organism evidence="1 2">
    <name type="scientific">Koleobacter methoxysyntrophicus</name>
    <dbReference type="NCBI Taxonomy" id="2751313"/>
    <lineage>
        <taxon>Bacteria</taxon>
        <taxon>Bacillati</taxon>
        <taxon>Bacillota</taxon>
        <taxon>Clostridia</taxon>
        <taxon>Koleobacterales</taxon>
        <taxon>Koleobacteraceae</taxon>
        <taxon>Koleobacter</taxon>
    </lineage>
</organism>
<proteinExistence type="predicted"/>
<sequence length="197" mass="21989">MSVRLKRALDFAKDIVKGVIEDGDIVVDCTAGNGKDTLFLAELVGTRGKVYAFDIQNVAIENTRKALIDKGFIDRVTLICDGHEHILKYVRDKITCAVFNLGYLPGGNRNIITVPDKVIKAIKSCLELLLPGGIISIVSYTGHPGGKEELEAIIQFLKTLDQKKYAVANYRFLNQKNDPPQLIIIEKGRGERNWQQY</sequence>
<reference evidence="1" key="1">
    <citation type="submission" date="2020-07" db="EMBL/GenBank/DDBJ databases">
        <title>Koleobacter methoxysyntrophicus gen. nov., sp. nov., a novel anaerobic bacterium isolated from deep subsurface oil field and proposal of Koleobacterales ord. nov. in the phylum Firmicutes.</title>
        <authorList>
            <person name="Sakamoto S."/>
            <person name="Tamaki H."/>
        </authorList>
    </citation>
    <scope>NUCLEOTIDE SEQUENCE</scope>
    <source>
        <strain evidence="1">NRmbB1</strain>
    </source>
</reference>
<dbReference type="InterPro" id="IPR029063">
    <property type="entry name" value="SAM-dependent_MTases_sf"/>
</dbReference>
<protein>
    <submittedName>
        <fullName evidence="1">Ribosomal RNA small subunit methyltransferase H</fullName>
        <ecNumber evidence="1">2.1.1.199</ecNumber>
    </submittedName>
</protein>
<dbReference type="InterPro" id="IPR010719">
    <property type="entry name" value="MnmM_MeTrfase"/>
</dbReference>
<dbReference type="PANTHER" id="PTHR35276">
    <property type="entry name" value="S-ADENOSYL-L-METHIONINE-DEPENDENT METHYLTRANSFERASES SUPERFAMILY PROTEIN"/>
    <property type="match status" value="1"/>
</dbReference>
<dbReference type="KEGG" id="kme:H0A61_02509"/>
<dbReference type="EMBL" id="CP059066">
    <property type="protein sequence ID" value="QSQ10117.1"/>
    <property type="molecule type" value="Genomic_DNA"/>
</dbReference>
<dbReference type="Pfam" id="PF06962">
    <property type="entry name" value="rRNA_methylase"/>
    <property type="match status" value="1"/>
</dbReference>
<dbReference type="Proteomes" id="UP000662904">
    <property type="component" value="Chromosome"/>
</dbReference>
<gene>
    <name evidence="1" type="primary">rsmH_2</name>
    <name evidence="1" type="ORF">H0A61_02509</name>
</gene>